<evidence type="ECO:0000313" key="3">
    <source>
        <dbReference type="Proteomes" id="UP000195766"/>
    </source>
</evidence>
<dbReference type="RefSeq" id="WP_087139431.1">
    <property type="nucleotide sequence ID" value="NZ_FUIE01000020.1"/>
</dbReference>
<protein>
    <submittedName>
        <fullName evidence="2">Uncharacterized protein</fullName>
    </submittedName>
</protein>
<evidence type="ECO:0000313" key="2">
    <source>
        <dbReference type="EMBL" id="SJM53456.1"/>
    </source>
</evidence>
<dbReference type="EMBL" id="FUIE01000020">
    <property type="protein sequence ID" value="SJM53456.1"/>
    <property type="molecule type" value="Genomic_DNA"/>
</dbReference>
<organism evidence="2 3">
    <name type="scientific">Brevundimonas diminuta 3F5N</name>
    <dbReference type="NCBI Taxonomy" id="1255603"/>
    <lineage>
        <taxon>Bacteria</taxon>
        <taxon>Pseudomonadati</taxon>
        <taxon>Pseudomonadota</taxon>
        <taxon>Alphaproteobacteria</taxon>
        <taxon>Caulobacterales</taxon>
        <taxon>Caulobacteraceae</taxon>
        <taxon>Brevundimonas</taxon>
    </lineage>
</organism>
<feature type="region of interest" description="Disordered" evidence="1">
    <location>
        <begin position="94"/>
        <end position="115"/>
    </location>
</feature>
<reference evidence="2 3" key="1">
    <citation type="submission" date="2017-02" db="EMBL/GenBank/DDBJ databases">
        <authorList>
            <person name="Peterson S.W."/>
        </authorList>
    </citation>
    <scope>NUCLEOTIDE SEQUENCE [LARGE SCALE GENOMIC DNA]</scope>
    <source>
        <strain evidence="2 3">3F5N</strain>
    </source>
</reference>
<dbReference type="OrthoDB" id="7204693at2"/>
<sequence>MDRNEVIAGVAGELHATEKALDDAIAHAATLVQAMIGARSALSLSAVAAAGSQTKAMEAISALSTAREALIACHAELAKDHRRLGYGTYALGPLDKPNEWDSRPMGSQERHLRVA</sequence>
<feature type="compositionally biased region" description="Basic and acidic residues" evidence="1">
    <location>
        <begin position="96"/>
        <end position="115"/>
    </location>
</feature>
<gene>
    <name evidence="2" type="ORF">FM111_03860</name>
</gene>
<proteinExistence type="predicted"/>
<dbReference type="Proteomes" id="UP000195766">
    <property type="component" value="Unassembled WGS sequence"/>
</dbReference>
<name>A0A1R4FC44_BREDI</name>
<dbReference type="AlphaFoldDB" id="A0A1R4FC44"/>
<evidence type="ECO:0000256" key="1">
    <source>
        <dbReference type="SAM" id="MobiDB-lite"/>
    </source>
</evidence>
<accession>A0A1R4FC44</accession>